<protein>
    <submittedName>
        <fullName evidence="3">Uncharacterized protein DUF695</fullName>
    </submittedName>
</protein>
<feature type="compositionally biased region" description="Basic residues" evidence="1">
    <location>
        <begin position="17"/>
        <end position="27"/>
    </location>
</feature>
<evidence type="ECO:0000313" key="3">
    <source>
        <dbReference type="EMBL" id="RKS75113.1"/>
    </source>
</evidence>
<accession>A0A495QQ50</accession>
<sequence length="422" mass="45865">MPGKQTPATSSAPVMRRFGRLTTTRKRRQVGIFRRPRDASAVTPPAISEFWEWWAQARPTIEASLAAGPDTPVADSSGSAAHLDAPEADHVADLDLPDLDAADLDAPEPGPPGGGLSAETMEELSRRVHKIHPGLLWEIGGAEDRAPFLTVTGGGNPELRGITERWVRAAPSGAAAAGWVFHPARQPDPEMLNQDLILGDHEFDLEYVRLGMRADADRARVHLTAYHPDFLFVAEEQRIQVALNVLHWALGEDDVARWVGEVSIATEAPIDALPPSMLPSVIEQIAEPFAEPAWLTGEGRTPRGHPARLGARFPLHRQDYPLCDLHVAISVPYANSNPDRLPVEPSSSALRAFEKKLTRLGDRAVLAVRETGDGLRVFHLYVDPDSGVISELDQLAAGWPEGKARVASTSDPGWKALAPYQP</sequence>
<gene>
    <name evidence="3" type="ORF">BZB76_3644</name>
</gene>
<dbReference type="Pfam" id="PF05117">
    <property type="entry name" value="DUF695"/>
    <property type="match status" value="1"/>
</dbReference>
<organism evidence="3 4">
    <name type="scientific">Actinomadura pelletieri DSM 43383</name>
    <dbReference type="NCBI Taxonomy" id="1120940"/>
    <lineage>
        <taxon>Bacteria</taxon>
        <taxon>Bacillati</taxon>
        <taxon>Actinomycetota</taxon>
        <taxon>Actinomycetes</taxon>
        <taxon>Streptosporangiales</taxon>
        <taxon>Thermomonosporaceae</taxon>
        <taxon>Actinomadura</taxon>
    </lineage>
</organism>
<dbReference type="AlphaFoldDB" id="A0A495QQ50"/>
<evidence type="ECO:0000259" key="2">
    <source>
        <dbReference type="Pfam" id="PF05117"/>
    </source>
</evidence>
<dbReference type="InterPro" id="IPR016097">
    <property type="entry name" value="DUF695"/>
</dbReference>
<keyword evidence="4" id="KW-1185">Reference proteome</keyword>
<feature type="compositionally biased region" description="Polar residues" evidence="1">
    <location>
        <begin position="1"/>
        <end position="12"/>
    </location>
</feature>
<feature type="domain" description="DUF695" evidence="2">
    <location>
        <begin position="321"/>
        <end position="415"/>
    </location>
</feature>
<dbReference type="Proteomes" id="UP000274601">
    <property type="component" value="Unassembled WGS sequence"/>
</dbReference>
<comment type="caution">
    <text evidence="3">The sequence shown here is derived from an EMBL/GenBank/DDBJ whole genome shotgun (WGS) entry which is preliminary data.</text>
</comment>
<reference evidence="3 4" key="1">
    <citation type="submission" date="2018-10" db="EMBL/GenBank/DDBJ databases">
        <title>Genomic Encyclopedia of Archaeal and Bacterial Type Strains, Phase II (KMG-II): from individual species to whole genera.</title>
        <authorList>
            <person name="Goeker M."/>
        </authorList>
    </citation>
    <scope>NUCLEOTIDE SEQUENCE [LARGE SCALE GENOMIC DNA]</scope>
    <source>
        <strain evidence="3 4">DSM 43383</strain>
    </source>
</reference>
<name>A0A495QQ50_9ACTN</name>
<evidence type="ECO:0000256" key="1">
    <source>
        <dbReference type="SAM" id="MobiDB-lite"/>
    </source>
</evidence>
<feature type="region of interest" description="Disordered" evidence="1">
    <location>
        <begin position="1"/>
        <end position="27"/>
    </location>
</feature>
<proteinExistence type="predicted"/>
<dbReference type="EMBL" id="RBWU01000003">
    <property type="protein sequence ID" value="RKS75113.1"/>
    <property type="molecule type" value="Genomic_DNA"/>
</dbReference>
<evidence type="ECO:0000313" key="4">
    <source>
        <dbReference type="Proteomes" id="UP000274601"/>
    </source>
</evidence>